<gene>
    <name evidence="2" type="ORF">CBX91_17055</name>
</gene>
<protein>
    <submittedName>
        <fullName evidence="2">Uncharacterized protein</fullName>
    </submittedName>
</protein>
<comment type="caution">
    <text evidence="2">The sequence shown here is derived from an EMBL/GenBank/DDBJ whole genome shotgun (WGS) entry which is preliminary data.</text>
</comment>
<sequence>MMTEHVVSGSQDANTRVNQDKSSPLTPHEKIGLAADVAVFMQEKARELGKKLSGKSISDVLVLTEMLGGELAD</sequence>
<proteinExistence type="predicted"/>
<organism evidence="2">
    <name type="scientific">Salmonella enterica</name>
    <name type="common">Salmonella choleraesuis</name>
    <dbReference type="NCBI Taxonomy" id="28901"/>
    <lineage>
        <taxon>Bacteria</taxon>
        <taxon>Pseudomonadati</taxon>
        <taxon>Pseudomonadota</taxon>
        <taxon>Gammaproteobacteria</taxon>
        <taxon>Enterobacterales</taxon>
        <taxon>Enterobacteriaceae</taxon>
        <taxon>Salmonella</taxon>
    </lineage>
</organism>
<feature type="region of interest" description="Disordered" evidence="1">
    <location>
        <begin position="1"/>
        <end position="29"/>
    </location>
</feature>
<accession>A0A634FAX4</accession>
<name>A0A634FAX4_SALER</name>
<feature type="compositionally biased region" description="Polar residues" evidence="1">
    <location>
        <begin position="8"/>
        <end position="25"/>
    </location>
</feature>
<reference evidence="2" key="1">
    <citation type="submission" date="2018-07" db="EMBL/GenBank/DDBJ databases">
        <authorList>
            <consortium name="PulseNet: The National Subtyping Network for Foodborne Disease Surveillance"/>
            <person name="Tarr C.L."/>
            <person name="Trees E."/>
            <person name="Katz L.S."/>
            <person name="Carleton-Romer H.A."/>
            <person name="Stroika S."/>
            <person name="Kucerova Z."/>
            <person name="Roache K.F."/>
            <person name="Sabol A.L."/>
            <person name="Besser J."/>
            <person name="Gerner-Smidt P."/>
        </authorList>
    </citation>
    <scope>NUCLEOTIDE SEQUENCE</scope>
    <source>
        <strain evidence="2">2014K-0489</strain>
    </source>
</reference>
<evidence type="ECO:0000256" key="1">
    <source>
        <dbReference type="SAM" id="MobiDB-lite"/>
    </source>
</evidence>
<dbReference type="AlphaFoldDB" id="A0A634FAX4"/>
<dbReference type="EMBL" id="AAMHSF010000010">
    <property type="protein sequence ID" value="EDH4585743.1"/>
    <property type="molecule type" value="Genomic_DNA"/>
</dbReference>
<evidence type="ECO:0000313" key="2">
    <source>
        <dbReference type="EMBL" id="EDH4585743.1"/>
    </source>
</evidence>